<dbReference type="Pfam" id="PF08238">
    <property type="entry name" value="Sel1"/>
    <property type="match status" value="2"/>
</dbReference>
<dbReference type="Gene3D" id="1.25.40.10">
    <property type="entry name" value="Tetratricopeptide repeat domain"/>
    <property type="match status" value="1"/>
</dbReference>
<evidence type="ECO:0000313" key="5">
    <source>
        <dbReference type="EMBL" id="EJK46441.1"/>
    </source>
</evidence>
<dbReference type="SUPFAM" id="SSF57850">
    <property type="entry name" value="RING/U-box"/>
    <property type="match status" value="1"/>
</dbReference>
<keyword evidence="2" id="KW-0862">Zinc</keyword>
<reference evidence="5 6" key="1">
    <citation type="journal article" date="2012" name="Genome Biol.">
        <title>Genome and low-iron response of an oceanic diatom adapted to chronic iron limitation.</title>
        <authorList>
            <person name="Lommer M."/>
            <person name="Specht M."/>
            <person name="Roy A.S."/>
            <person name="Kraemer L."/>
            <person name="Andreson R."/>
            <person name="Gutowska M.A."/>
            <person name="Wolf J."/>
            <person name="Bergner S.V."/>
            <person name="Schilhabel M.B."/>
            <person name="Klostermeier U.C."/>
            <person name="Beiko R.G."/>
            <person name="Rosenstiel P."/>
            <person name="Hippler M."/>
            <person name="Laroche J."/>
        </authorList>
    </citation>
    <scope>NUCLEOTIDE SEQUENCE [LARGE SCALE GENOMIC DNA]</scope>
    <source>
        <strain evidence="5 6">CCMP1005</strain>
    </source>
</reference>
<evidence type="ECO:0000313" key="6">
    <source>
        <dbReference type="Proteomes" id="UP000266841"/>
    </source>
</evidence>
<dbReference type="InterPro" id="IPR006597">
    <property type="entry name" value="Sel1-like"/>
</dbReference>
<dbReference type="GO" id="GO:0005737">
    <property type="term" value="C:cytoplasm"/>
    <property type="evidence" value="ECO:0007669"/>
    <property type="project" value="UniProtKB-ARBA"/>
</dbReference>
<dbReference type="InterPro" id="IPR001841">
    <property type="entry name" value="Znf_RING"/>
</dbReference>
<dbReference type="Proteomes" id="UP000266841">
    <property type="component" value="Unassembled WGS sequence"/>
</dbReference>
<keyword evidence="2" id="KW-0863">Zinc-finger</keyword>
<evidence type="ECO:0000256" key="3">
    <source>
        <dbReference type="SAM" id="MobiDB-lite"/>
    </source>
</evidence>
<organism evidence="5 6">
    <name type="scientific">Thalassiosira oceanica</name>
    <name type="common">Marine diatom</name>
    <dbReference type="NCBI Taxonomy" id="159749"/>
    <lineage>
        <taxon>Eukaryota</taxon>
        <taxon>Sar</taxon>
        <taxon>Stramenopiles</taxon>
        <taxon>Ochrophyta</taxon>
        <taxon>Bacillariophyta</taxon>
        <taxon>Coscinodiscophyceae</taxon>
        <taxon>Thalassiosirophycidae</taxon>
        <taxon>Thalassiosirales</taxon>
        <taxon>Thalassiosiraceae</taxon>
        <taxon>Thalassiosira</taxon>
    </lineage>
</organism>
<dbReference type="SMART" id="SM00671">
    <property type="entry name" value="SEL1"/>
    <property type="match status" value="2"/>
</dbReference>
<accession>K0RBH3</accession>
<dbReference type="InterPro" id="IPR013083">
    <property type="entry name" value="Znf_RING/FYVE/PHD"/>
</dbReference>
<evidence type="ECO:0000259" key="4">
    <source>
        <dbReference type="PROSITE" id="PS50089"/>
    </source>
</evidence>
<evidence type="ECO:0000256" key="1">
    <source>
        <dbReference type="ARBA" id="ARBA00038101"/>
    </source>
</evidence>
<evidence type="ECO:0000256" key="2">
    <source>
        <dbReference type="PROSITE-ProRule" id="PRU00175"/>
    </source>
</evidence>
<dbReference type="GO" id="GO:0008270">
    <property type="term" value="F:zinc ion binding"/>
    <property type="evidence" value="ECO:0007669"/>
    <property type="project" value="UniProtKB-KW"/>
</dbReference>
<sequence>MKQKDKNNATLHDLMVSCLTKAPGHCRDRNGRITDVSQIVSGRSAAARITDVSQVKRITDVSQIRHDSVYHGPSSTAERRKDTGANSSGRQGTRRRSSSARAAVKGHAAGPRLPSLLSPANCEDSQRRMRIRLPIACEDMSNEAAAVAQAAVESADLAARNLQERLMASGHERPEGDRCPICFDLIGLPVAKHAKMNVCCTKSICDGCILEARQRGMNDRCPFCRTPPPRGDPSKLAMIQKRVGKKDAEAINHLGDKYFHGELGLTKDVPRAIELWTEATELGSAKAHHCLGNVYYTGDGVEEDKPRGIRHWQLAAMKGHVESRHNLGAVEIDNGHYELTVRHWMISAKMGLESSLNNIKKWFKLGRATKGQYAEALLGYRDAVEETKSPQREEAKRLRVCRH</sequence>
<feature type="domain" description="RING-type" evidence="4">
    <location>
        <begin position="179"/>
        <end position="225"/>
    </location>
</feature>
<dbReference type="PANTHER" id="PTHR11102:SF160">
    <property type="entry name" value="ERAD-ASSOCIATED E3 UBIQUITIN-PROTEIN LIGASE COMPONENT HRD3"/>
    <property type="match status" value="1"/>
</dbReference>
<dbReference type="AlphaFoldDB" id="K0RBH3"/>
<dbReference type="Gene3D" id="3.30.40.10">
    <property type="entry name" value="Zinc/RING finger domain, C3HC4 (zinc finger)"/>
    <property type="match status" value="1"/>
</dbReference>
<comment type="caution">
    <text evidence="5">The sequence shown here is derived from an EMBL/GenBank/DDBJ whole genome shotgun (WGS) entry which is preliminary data.</text>
</comment>
<dbReference type="PROSITE" id="PS50089">
    <property type="entry name" value="ZF_RING_2"/>
    <property type="match status" value="1"/>
</dbReference>
<feature type="region of interest" description="Disordered" evidence="3">
    <location>
        <begin position="65"/>
        <end position="121"/>
    </location>
</feature>
<keyword evidence="6" id="KW-1185">Reference proteome</keyword>
<protein>
    <recommendedName>
        <fullName evidence="4">RING-type domain-containing protein</fullName>
    </recommendedName>
</protein>
<dbReference type="EMBL" id="AGNL01047755">
    <property type="protein sequence ID" value="EJK46441.1"/>
    <property type="molecule type" value="Genomic_DNA"/>
</dbReference>
<proteinExistence type="inferred from homology"/>
<dbReference type="InterPro" id="IPR011990">
    <property type="entry name" value="TPR-like_helical_dom_sf"/>
</dbReference>
<dbReference type="eggNOG" id="KOG1550">
    <property type="taxonomic scope" value="Eukaryota"/>
</dbReference>
<name>K0RBH3_THAOC</name>
<dbReference type="SUPFAM" id="SSF81901">
    <property type="entry name" value="HCP-like"/>
    <property type="match status" value="1"/>
</dbReference>
<dbReference type="InterPro" id="IPR050767">
    <property type="entry name" value="Sel1_AlgK"/>
</dbReference>
<keyword evidence="2" id="KW-0479">Metal-binding</keyword>
<dbReference type="PANTHER" id="PTHR11102">
    <property type="entry name" value="SEL-1-LIKE PROTEIN"/>
    <property type="match status" value="1"/>
</dbReference>
<gene>
    <name evidence="5" type="ORF">THAOC_34889</name>
</gene>
<comment type="similarity">
    <text evidence="1">Belongs to the sel-1 family.</text>
</comment>